<evidence type="ECO:0000313" key="12">
    <source>
        <dbReference type="EMBL" id="KAG7362232.1"/>
    </source>
</evidence>
<evidence type="ECO:0000256" key="5">
    <source>
        <dbReference type="ARBA" id="ARBA00022692"/>
    </source>
</evidence>
<evidence type="ECO:0000313" key="13">
    <source>
        <dbReference type="Proteomes" id="UP000693970"/>
    </source>
</evidence>
<dbReference type="Pfam" id="PF02485">
    <property type="entry name" value="Branch"/>
    <property type="match status" value="1"/>
</dbReference>
<comment type="caution">
    <text evidence="12">The sequence shown here is derived from an EMBL/GenBank/DDBJ whole genome shotgun (WGS) entry which is preliminary data.</text>
</comment>
<dbReference type="GO" id="GO:0008375">
    <property type="term" value="F:acetylglucosaminyltransferase activity"/>
    <property type="evidence" value="ECO:0007669"/>
    <property type="project" value="TreeGrafter"/>
</dbReference>
<keyword evidence="8" id="KW-0472">Membrane</keyword>
<reference evidence="12" key="1">
    <citation type="journal article" date="2021" name="Sci. Rep.">
        <title>Diploid genomic architecture of Nitzschia inconspicua, an elite biomass production diatom.</title>
        <authorList>
            <person name="Oliver A."/>
            <person name="Podell S."/>
            <person name="Pinowska A."/>
            <person name="Traller J.C."/>
            <person name="Smith S.R."/>
            <person name="McClure R."/>
            <person name="Beliaev A."/>
            <person name="Bohutskyi P."/>
            <person name="Hill E.A."/>
            <person name="Rabines A."/>
            <person name="Zheng H."/>
            <person name="Allen L.Z."/>
            <person name="Kuo A."/>
            <person name="Grigoriev I.V."/>
            <person name="Allen A.E."/>
            <person name="Hazlebeck D."/>
            <person name="Allen E.E."/>
        </authorList>
    </citation>
    <scope>NUCLEOTIDE SEQUENCE</scope>
    <source>
        <strain evidence="12">Hildebrandi</strain>
    </source>
</reference>
<keyword evidence="5" id="KW-0812">Transmembrane</keyword>
<evidence type="ECO:0000256" key="10">
    <source>
        <dbReference type="ARBA" id="ARBA00038150"/>
    </source>
</evidence>
<feature type="signal peptide" evidence="11">
    <location>
        <begin position="1"/>
        <end position="24"/>
    </location>
</feature>
<evidence type="ECO:0000256" key="6">
    <source>
        <dbReference type="ARBA" id="ARBA00022968"/>
    </source>
</evidence>
<comment type="pathway">
    <text evidence="2">Protein modification; protein glycosylation.</text>
</comment>
<organism evidence="12 13">
    <name type="scientific">Nitzschia inconspicua</name>
    <dbReference type="NCBI Taxonomy" id="303405"/>
    <lineage>
        <taxon>Eukaryota</taxon>
        <taxon>Sar</taxon>
        <taxon>Stramenopiles</taxon>
        <taxon>Ochrophyta</taxon>
        <taxon>Bacillariophyta</taxon>
        <taxon>Bacillariophyceae</taxon>
        <taxon>Bacillariophycidae</taxon>
        <taxon>Bacillariales</taxon>
        <taxon>Bacillariaceae</taxon>
        <taxon>Nitzschia</taxon>
    </lineage>
</organism>
<dbReference type="PANTHER" id="PTHR19297:SF191">
    <property type="entry name" value="PROTEIN XYLOSYLTRANSFERASE"/>
    <property type="match status" value="1"/>
</dbReference>
<evidence type="ECO:0000256" key="11">
    <source>
        <dbReference type="SAM" id="SignalP"/>
    </source>
</evidence>
<accession>A0A9K3PWD0</accession>
<keyword evidence="4" id="KW-0808">Transferase</keyword>
<comment type="subcellular location">
    <subcellularLocation>
        <location evidence="1">Membrane</location>
        <topology evidence="1">Single-pass type II membrane protein</topology>
    </subcellularLocation>
</comment>
<reference evidence="12" key="2">
    <citation type="submission" date="2021-04" db="EMBL/GenBank/DDBJ databases">
        <authorList>
            <person name="Podell S."/>
        </authorList>
    </citation>
    <scope>NUCLEOTIDE SEQUENCE</scope>
    <source>
        <strain evidence="12">Hildebrandi</strain>
    </source>
</reference>
<evidence type="ECO:0000256" key="4">
    <source>
        <dbReference type="ARBA" id="ARBA00022679"/>
    </source>
</evidence>
<keyword evidence="7" id="KW-1133">Transmembrane helix</keyword>
<proteinExistence type="inferred from homology"/>
<keyword evidence="3" id="KW-0328">Glycosyltransferase</keyword>
<protein>
    <submittedName>
        <fullName evidence="12">Core-2/I-branching enzyme</fullName>
    </submittedName>
</protein>
<evidence type="ECO:0000256" key="7">
    <source>
        <dbReference type="ARBA" id="ARBA00022989"/>
    </source>
</evidence>
<gene>
    <name evidence="12" type="ORF">IV203_025898</name>
</gene>
<evidence type="ECO:0000256" key="9">
    <source>
        <dbReference type="ARBA" id="ARBA00023180"/>
    </source>
</evidence>
<dbReference type="InterPro" id="IPR003406">
    <property type="entry name" value="Glyco_trans_14"/>
</dbReference>
<dbReference type="OrthoDB" id="2019572at2759"/>
<comment type="similarity">
    <text evidence="10">Belongs to the glycosyltransferase 14 family.</text>
</comment>
<evidence type="ECO:0000256" key="8">
    <source>
        <dbReference type="ARBA" id="ARBA00023136"/>
    </source>
</evidence>
<sequence>MAKHHIRLLWTLLFVVLFLIHTTSIQFRRVQEATDFDRLQEHPYHFVPTELQRSSSSDGHLSLPSVLVPYADVLRRSDIVQLQHCLQTPWPQPVSLWKNFKEWAVPILRDKWDDKKEVHMSINTTAKQLVKDEFTMQMLEIYLATYHTNLCNYSEYQFHRFPFNDDKKRHSFETALQKIRPRSKTFLSLQDNPSVRIVFSIVAYQDAEHLQRLVQTIWMPQHLIVLHIEEHTPLQFQEAVHGIADRYSNVIVLQFGTIVYETDSVSQVNLEIFEWLNTIDWEFDYAVTLGGATFPLWNATALNQYLYNAKLHGQQVWLGELLHNSQRVHHPQATLVWNRKRLYTSIAEGEKLSLRLGNIVSTLIPQWLNQAMHYKSTSGNQGIYSFEIVKRLLKQPQIKQLFALAKYGCCCCLEERTWIAAIGMMGLLEQAKENYSMFQLWGAPAVSAAGSTESVPCHGGMKNSVLEINTHPHSCYRSEHAYDWVEDRPEDGPMRSKATFMMNATEVWERLVEAKSRGTLFARKFHSSNEQSVLMIQKVVQELH</sequence>
<feature type="chain" id="PRO_5039911566" evidence="11">
    <location>
        <begin position="25"/>
        <end position="544"/>
    </location>
</feature>
<name>A0A9K3PWD0_9STRA</name>
<evidence type="ECO:0000256" key="2">
    <source>
        <dbReference type="ARBA" id="ARBA00004922"/>
    </source>
</evidence>
<keyword evidence="6" id="KW-0735">Signal-anchor</keyword>
<dbReference type="Proteomes" id="UP000693970">
    <property type="component" value="Unassembled WGS sequence"/>
</dbReference>
<evidence type="ECO:0000256" key="3">
    <source>
        <dbReference type="ARBA" id="ARBA00022676"/>
    </source>
</evidence>
<dbReference type="GO" id="GO:0016020">
    <property type="term" value="C:membrane"/>
    <property type="evidence" value="ECO:0007669"/>
    <property type="project" value="UniProtKB-SubCell"/>
</dbReference>
<evidence type="ECO:0000256" key="1">
    <source>
        <dbReference type="ARBA" id="ARBA00004606"/>
    </source>
</evidence>
<dbReference type="AlphaFoldDB" id="A0A9K3PWD0"/>
<keyword evidence="9" id="KW-0325">Glycoprotein</keyword>
<dbReference type="EMBL" id="JAGRRH010000012">
    <property type="protein sequence ID" value="KAG7362232.1"/>
    <property type="molecule type" value="Genomic_DNA"/>
</dbReference>
<keyword evidence="13" id="KW-1185">Reference proteome</keyword>
<keyword evidence="11" id="KW-0732">Signal</keyword>
<dbReference type="PANTHER" id="PTHR19297">
    <property type="entry name" value="GLYCOSYLTRANSFERASE 14 FAMILY MEMBER"/>
    <property type="match status" value="1"/>
</dbReference>